<feature type="domain" description="Methyltransferase type 11" evidence="1">
    <location>
        <begin position="9"/>
        <end position="66"/>
    </location>
</feature>
<dbReference type="Gene3D" id="3.40.50.150">
    <property type="entry name" value="Vaccinia Virus protein VP39"/>
    <property type="match status" value="1"/>
</dbReference>
<evidence type="ECO:0000313" key="3">
    <source>
        <dbReference type="Proteomes" id="UP000249061"/>
    </source>
</evidence>
<reference evidence="2 3" key="1">
    <citation type="submission" date="2017-08" db="EMBL/GenBank/DDBJ databases">
        <title>Infants hospitalized years apart are colonized by the same room-sourced microbial strains.</title>
        <authorList>
            <person name="Brooks B."/>
            <person name="Olm M.R."/>
            <person name="Firek B.A."/>
            <person name="Baker R."/>
            <person name="Thomas B.C."/>
            <person name="Morowitz M.J."/>
            <person name="Banfield J.F."/>
        </authorList>
    </citation>
    <scope>NUCLEOTIDE SEQUENCE [LARGE SCALE GENOMIC DNA]</scope>
    <source>
        <strain evidence="2">S2_003_000_R2_14</strain>
    </source>
</reference>
<dbReference type="InterPro" id="IPR013216">
    <property type="entry name" value="Methyltransf_11"/>
</dbReference>
<gene>
    <name evidence="2" type="ORF">DI536_36515</name>
</gene>
<dbReference type="Pfam" id="PF08241">
    <property type="entry name" value="Methyltransf_11"/>
    <property type="match status" value="1"/>
</dbReference>
<sequence>MHRRFGVGHRVEYRDIDLREGLPFRDDFDVVVFKSVLGGLGDDPAFARDVMAQIHAALRPGGHLLFADNTRGGMLHRGARRLAYRIRRSSWRYPTLAELDGLLAGYRDVRMRVGGVAAVFGPTEGIRDVLARLDRAVLERLAPRDWHYMAYGTARR</sequence>
<evidence type="ECO:0000259" key="1">
    <source>
        <dbReference type="Pfam" id="PF08241"/>
    </source>
</evidence>
<name>A0A2W5SIM6_9BACT</name>
<protein>
    <recommendedName>
        <fullName evidence="1">Methyltransferase type 11 domain-containing protein</fullName>
    </recommendedName>
</protein>
<accession>A0A2W5SIM6</accession>
<dbReference type="GO" id="GO:0008757">
    <property type="term" value="F:S-adenosylmethionine-dependent methyltransferase activity"/>
    <property type="evidence" value="ECO:0007669"/>
    <property type="project" value="InterPro"/>
</dbReference>
<dbReference type="InterPro" id="IPR029063">
    <property type="entry name" value="SAM-dependent_MTases_sf"/>
</dbReference>
<dbReference type="Proteomes" id="UP000249061">
    <property type="component" value="Unassembled WGS sequence"/>
</dbReference>
<evidence type="ECO:0000313" key="2">
    <source>
        <dbReference type="EMBL" id="PZR03009.1"/>
    </source>
</evidence>
<comment type="caution">
    <text evidence="2">The sequence shown here is derived from an EMBL/GenBank/DDBJ whole genome shotgun (WGS) entry which is preliminary data.</text>
</comment>
<dbReference type="SUPFAM" id="SSF53335">
    <property type="entry name" value="S-adenosyl-L-methionine-dependent methyltransferases"/>
    <property type="match status" value="1"/>
</dbReference>
<organism evidence="2 3">
    <name type="scientific">Archangium gephyra</name>
    <dbReference type="NCBI Taxonomy" id="48"/>
    <lineage>
        <taxon>Bacteria</taxon>
        <taxon>Pseudomonadati</taxon>
        <taxon>Myxococcota</taxon>
        <taxon>Myxococcia</taxon>
        <taxon>Myxococcales</taxon>
        <taxon>Cystobacterineae</taxon>
        <taxon>Archangiaceae</taxon>
        <taxon>Archangium</taxon>
    </lineage>
</organism>
<proteinExistence type="predicted"/>
<dbReference type="EMBL" id="QFQP01000139">
    <property type="protein sequence ID" value="PZR03009.1"/>
    <property type="molecule type" value="Genomic_DNA"/>
</dbReference>
<dbReference type="AlphaFoldDB" id="A0A2W5SIM6"/>